<gene>
    <name evidence="4" type="ORF">GIY09_09390</name>
</gene>
<keyword evidence="1 4" id="KW-0489">Methyltransferase</keyword>
<dbReference type="InterPro" id="IPR029063">
    <property type="entry name" value="SAM-dependent_MTases_sf"/>
</dbReference>
<dbReference type="AlphaFoldDB" id="A0A6I2GRH2"/>
<dbReference type="RefSeq" id="WP_153863854.1">
    <property type="nucleotide sequence ID" value="NZ_WJQS01000008.1"/>
</dbReference>
<evidence type="ECO:0000256" key="1">
    <source>
        <dbReference type="ARBA" id="ARBA00022603"/>
    </source>
</evidence>
<evidence type="ECO:0000256" key="2">
    <source>
        <dbReference type="ARBA" id="ARBA00022679"/>
    </source>
</evidence>
<evidence type="ECO:0000259" key="3">
    <source>
        <dbReference type="Pfam" id="PF05175"/>
    </source>
</evidence>
<name>A0A6I2GRH2_9LACT</name>
<dbReference type="SUPFAM" id="SSF53335">
    <property type="entry name" value="S-adenosyl-L-methionine-dependent methyltransferases"/>
    <property type="match status" value="1"/>
</dbReference>
<dbReference type="GO" id="GO:0032259">
    <property type="term" value="P:methylation"/>
    <property type="evidence" value="ECO:0007669"/>
    <property type="project" value="UniProtKB-KW"/>
</dbReference>
<dbReference type="InterPro" id="IPR007848">
    <property type="entry name" value="Small_mtfrase_dom"/>
</dbReference>
<evidence type="ECO:0000313" key="4">
    <source>
        <dbReference type="EMBL" id="MRI86075.1"/>
    </source>
</evidence>
<sequence>MSDHYYTNKPQSSHELKEISAEVGTQSLRLMTDSGVFSKNRMDFGSKLLVETFIEGKSMTSEEKVLELGSGYGPLLLAVAKHFPLASYVGVEVNERALELAQQNTQLNKVANVEWLLHDATTVPVEADYDYVLTNPPIRAGKQVIREFVLTAEKALKVDGELWLVIQKKQGAPSMSDYMEEIFGNVELMGRDKGYWILKSVK</sequence>
<proteinExistence type="predicted"/>
<dbReference type="EMBL" id="WJQS01000008">
    <property type="protein sequence ID" value="MRI86075.1"/>
    <property type="molecule type" value="Genomic_DNA"/>
</dbReference>
<organism evidence="4 5">
    <name type="scientific">Fundicoccus ignavus</name>
    <dbReference type="NCBI Taxonomy" id="2664442"/>
    <lineage>
        <taxon>Bacteria</taxon>
        <taxon>Bacillati</taxon>
        <taxon>Bacillota</taxon>
        <taxon>Bacilli</taxon>
        <taxon>Lactobacillales</taxon>
        <taxon>Aerococcaceae</taxon>
        <taxon>Fundicoccus</taxon>
    </lineage>
</organism>
<evidence type="ECO:0000313" key="5">
    <source>
        <dbReference type="Proteomes" id="UP000430975"/>
    </source>
</evidence>
<dbReference type="Proteomes" id="UP000430975">
    <property type="component" value="Unassembled WGS sequence"/>
</dbReference>
<dbReference type="Gene3D" id="3.40.50.150">
    <property type="entry name" value="Vaccinia Virus protein VP39"/>
    <property type="match status" value="1"/>
</dbReference>
<dbReference type="PANTHER" id="PTHR47816">
    <property type="entry name" value="RIBOSOMAL RNA SMALL SUBUNIT METHYLTRANSFERASE C"/>
    <property type="match status" value="1"/>
</dbReference>
<accession>A0A6I2GRH2</accession>
<dbReference type="PANTHER" id="PTHR47816:SF4">
    <property type="entry name" value="RIBOSOMAL RNA SMALL SUBUNIT METHYLTRANSFERASE C"/>
    <property type="match status" value="1"/>
</dbReference>
<feature type="domain" description="Methyltransferase small" evidence="3">
    <location>
        <begin position="28"/>
        <end position="199"/>
    </location>
</feature>
<keyword evidence="5" id="KW-1185">Reference proteome</keyword>
<dbReference type="Pfam" id="PF05175">
    <property type="entry name" value="MTS"/>
    <property type="match status" value="1"/>
</dbReference>
<reference evidence="4 5" key="1">
    <citation type="submission" date="2019-11" db="EMBL/GenBank/DDBJ databases">
        <title>Characterisation of Fundicoccus ignavus gen. nov. sp. nov., a novel genus of the family Aerococcaceae isolated from bulk tank milk.</title>
        <authorList>
            <person name="Siebert A."/>
            <person name="Huptas C."/>
            <person name="Wenning M."/>
            <person name="Scherer S."/>
            <person name="Doll E.V."/>
        </authorList>
    </citation>
    <scope>NUCLEOTIDE SEQUENCE [LARGE SCALE GENOMIC DNA]</scope>
    <source>
        <strain evidence="4 5">WS4759</strain>
    </source>
</reference>
<keyword evidence="2 4" id="KW-0808">Transferase</keyword>
<dbReference type="GO" id="GO:0008757">
    <property type="term" value="F:S-adenosylmethionine-dependent methyltransferase activity"/>
    <property type="evidence" value="ECO:0007669"/>
    <property type="project" value="InterPro"/>
</dbReference>
<dbReference type="InterPro" id="IPR046977">
    <property type="entry name" value="RsmC/RlmG"/>
</dbReference>
<protein>
    <submittedName>
        <fullName evidence="4">Methyltransferase</fullName>
    </submittedName>
</protein>
<dbReference type="CDD" id="cd02440">
    <property type="entry name" value="AdoMet_MTases"/>
    <property type="match status" value="1"/>
</dbReference>
<comment type="caution">
    <text evidence="4">The sequence shown here is derived from an EMBL/GenBank/DDBJ whole genome shotgun (WGS) entry which is preliminary data.</text>
</comment>